<sequence>MRHLSLLLIVSFGFSSFIQWEEEKQLTHWPEDWGVYSPKIVCSGDTVYIVFYTQIPDNYEVYFLSSFDAGLTWSDLMVISPYDTQGSILPYIAAVGCTVHVVWMDEGLTTYAGIPVYRRSRDGGRSWDSIIRLSPPPLGLYYGPPGEIAIGPGDTVITQAFLEKSYGPTWRYGSIRFSSDGGTTWSDTILGPTWLGQPSHCYLRYNSGRLHAVHIEYPGVWWEIGYNFTTDLGHNWSDTLLLSPYDSIHSFRPAFNSDRRSNLYAVWCDYKFSPYPWTGDIFFAKSTNNGDTWSDYQMLTNLHRAHGNEIFVVGDTVYVVYEDARDHTPHDTFEIYFRVSTDQGQTWFDEERLTILGDHSAYDPDIAVSKDWVYVVWADDRNLIRDLFFKRGYIGVG</sequence>
<dbReference type="SUPFAM" id="SSF50939">
    <property type="entry name" value="Sialidases"/>
    <property type="match status" value="2"/>
</dbReference>
<organism evidence="1 2">
    <name type="scientific">candidate division WOR-3 bacterium</name>
    <dbReference type="NCBI Taxonomy" id="2052148"/>
    <lineage>
        <taxon>Bacteria</taxon>
        <taxon>Bacteria division WOR-3</taxon>
    </lineage>
</organism>
<dbReference type="CDD" id="cd15482">
    <property type="entry name" value="Sialidase_non-viral"/>
    <property type="match status" value="1"/>
</dbReference>
<gene>
    <name evidence="1" type="ORF">DRP53_10890</name>
</gene>
<accession>A0A660SC79</accession>
<reference evidence="1 2" key="1">
    <citation type="submission" date="2018-06" db="EMBL/GenBank/DDBJ databases">
        <title>Extensive metabolic versatility and redundancy in microbially diverse, dynamic hydrothermal sediments.</title>
        <authorList>
            <person name="Dombrowski N."/>
            <person name="Teske A."/>
            <person name="Baker B.J."/>
        </authorList>
    </citation>
    <scope>NUCLEOTIDE SEQUENCE [LARGE SCALE GENOMIC DNA]</scope>
    <source>
        <strain evidence="1">B36_G15</strain>
    </source>
</reference>
<evidence type="ECO:0000313" key="1">
    <source>
        <dbReference type="EMBL" id="RKX68369.1"/>
    </source>
</evidence>
<proteinExistence type="predicted"/>
<evidence type="ECO:0008006" key="3">
    <source>
        <dbReference type="Google" id="ProtNLM"/>
    </source>
</evidence>
<name>A0A660SC79_UNCW3</name>
<dbReference type="InterPro" id="IPR036278">
    <property type="entry name" value="Sialidase_sf"/>
</dbReference>
<feature type="non-terminal residue" evidence="1">
    <location>
        <position position="397"/>
    </location>
</feature>
<dbReference type="Gene3D" id="2.120.10.10">
    <property type="match status" value="3"/>
</dbReference>
<evidence type="ECO:0000313" key="2">
    <source>
        <dbReference type="Proteomes" id="UP000268469"/>
    </source>
</evidence>
<dbReference type="EMBL" id="QNBE01000171">
    <property type="protein sequence ID" value="RKX68369.1"/>
    <property type="molecule type" value="Genomic_DNA"/>
</dbReference>
<dbReference type="AlphaFoldDB" id="A0A660SC79"/>
<dbReference type="Proteomes" id="UP000268469">
    <property type="component" value="Unassembled WGS sequence"/>
</dbReference>
<protein>
    <recommendedName>
        <fullName evidence="3">Exo-alpha-sialidase</fullName>
    </recommendedName>
</protein>
<comment type="caution">
    <text evidence="1">The sequence shown here is derived from an EMBL/GenBank/DDBJ whole genome shotgun (WGS) entry which is preliminary data.</text>
</comment>